<name>A0ABQ5R7P5_9ACTN</name>
<feature type="transmembrane region" description="Helical" evidence="9">
    <location>
        <begin position="113"/>
        <end position="130"/>
    </location>
</feature>
<keyword evidence="6 11" id="KW-0418">Kinase</keyword>
<evidence type="ECO:0000256" key="6">
    <source>
        <dbReference type="ARBA" id="ARBA00022777"/>
    </source>
</evidence>
<accession>A0ABQ5R7P5</accession>
<evidence type="ECO:0000259" key="10">
    <source>
        <dbReference type="SMART" id="SM00387"/>
    </source>
</evidence>
<evidence type="ECO:0000256" key="2">
    <source>
        <dbReference type="ARBA" id="ARBA00012438"/>
    </source>
</evidence>
<dbReference type="Pfam" id="PF07730">
    <property type="entry name" value="HisKA_3"/>
    <property type="match status" value="1"/>
</dbReference>
<feature type="transmembrane region" description="Helical" evidence="9">
    <location>
        <begin position="168"/>
        <end position="190"/>
    </location>
</feature>
<keyword evidence="8" id="KW-0902">Two-component regulatory system</keyword>
<dbReference type="InterPro" id="IPR036890">
    <property type="entry name" value="HATPase_C_sf"/>
</dbReference>
<dbReference type="Proteomes" id="UP001144280">
    <property type="component" value="Unassembled WGS sequence"/>
</dbReference>
<keyword evidence="9" id="KW-0812">Transmembrane</keyword>
<sequence>MEPVSTGGDRNGAGRRLAAAARAVRDDLWTVAADPMPPMAWPRWLARLPHLLVILYALLVAWAYDGQTQISVLLTGVQAAAVVLALFRPVLAWWVVTLAMIPGSAIAGDPYPWSHGTVATLAGVMFLLALRARPRTVLAALAISVLIGLACAGFDIHTNNPNATWAVAFFYTDLGQAASIWGLAALLGSFRRARRVARGQLAAQSQISAEERARRTLLEERTRIARELHDVVAHHLSVISIQAQVAPHLVADPPEELRQNLASIRGNALEALTELRRVLGVLRVDSAAPDAGHAPQPTLERLDELVGNVRDAGLTVTTHTTGRPRPLPPGVELSAYRIVQEALSNAIRHAPGARVRVEIGYHPAAVVIRVVNTAPDSPPPSTSEAGHGLLGMRERVAMLGGKLATGPTVDGGFEVTANLPAPTTETTP</sequence>
<dbReference type="PANTHER" id="PTHR24421:SF10">
    <property type="entry name" value="NITRATE_NITRITE SENSOR PROTEIN NARQ"/>
    <property type="match status" value="1"/>
</dbReference>
<comment type="catalytic activity">
    <reaction evidence="1">
        <text>ATP + protein L-histidine = ADP + protein N-phospho-L-histidine.</text>
        <dbReference type="EC" id="2.7.13.3"/>
    </reaction>
</comment>
<comment type="caution">
    <text evidence="11">The sequence shown here is derived from an EMBL/GenBank/DDBJ whole genome shotgun (WGS) entry which is preliminary data.</text>
</comment>
<dbReference type="CDD" id="cd16917">
    <property type="entry name" value="HATPase_UhpB-NarQ-NarX-like"/>
    <property type="match status" value="1"/>
</dbReference>
<keyword evidence="9" id="KW-1133">Transmembrane helix</keyword>
<keyword evidence="9" id="KW-0472">Membrane</keyword>
<feature type="transmembrane region" description="Helical" evidence="9">
    <location>
        <begin position="76"/>
        <end position="101"/>
    </location>
</feature>
<dbReference type="Gene3D" id="1.20.5.1930">
    <property type="match status" value="1"/>
</dbReference>
<evidence type="ECO:0000313" key="12">
    <source>
        <dbReference type="Proteomes" id="UP001144280"/>
    </source>
</evidence>
<proteinExistence type="predicted"/>
<dbReference type="Pfam" id="PF02518">
    <property type="entry name" value="HATPase_c"/>
    <property type="match status" value="1"/>
</dbReference>
<protein>
    <recommendedName>
        <fullName evidence="2">histidine kinase</fullName>
        <ecNumber evidence="2">2.7.13.3</ecNumber>
    </recommendedName>
</protein>
<feature type="transmembrane region" description="Helical" evidence="9">
    <location>
        <begin position="44"/>
        <end position="64"/>
    </location>
</feature>
<feature type="domain" description="Histidine kinase/HSP90-like ATPase" evidence="10">
    <location>
        <begin position="330"/>
        <end position="423"/>
    </location>
</feature>
<dbReference type="InterPro" id="IPR050482">
    <property type="entry name" value="Sensor_HK_TwoCompSys"/>
</dbReference>
<keyword evidence="12" id="KW-1185">Reference proteome</keyword>
<dbReference type="SUPFAM" id="SSF55874">
    <property type="entry name" value="ATPase domain of HSP90 chaperone/DNA topoisomerase II/histidine kinase"/>
    <property type="match status" value="1"/>
</dbReference>
<evidence type="ECO:0000256" key="3">
    <source>
        <dbReference type="ARBA" id="ARBA00022553"/>
    </source>
</evidence>
<organism evidence="11 12">
    <name type="scientific">Phytohabitans aurantiacus</name>
    <dbReference type="NCBI Taxonomy" id="3016789"/>
    <lineage>
        <taxon>Bacteria</taxon>
        <taxon>Bacillati</taxon>
        <taxon>Actinomycetota</taxon>
        <taxon>Actinomycetes</taxon>
        <taxon>Micromonosporales</taxon>
        <taxon>Micromonosporaceae</taxon>
    </lineage>
</organism>
<dbReference type="Gene3D" id="3.30.565.10">
    <property type="entry name" value="Histidine kinase-like ATPase, C-terminal domain"/>
    <property type="match status" value="1"/>
</dbReference>
<gene>
    <name evidence="11" type="ORF">Pa4123_76910</name>
</gene>
<evidence type="ECO:0000256" key="7">
    <source>
        <dbReference type="ARBA" id="ARBA00022840"/>
    </source>
</evidence>
<evidence type="ECO:0000313" key="11">
    <source>
        <dbReference type="EMBL" id="GLI02413.1"/>
    </source>
</evidence>
<dbReference type="EC" id="2.7.13.3" evidence="2"/>
<dbReference type="InterPro" id="IPR011712">
    <property type="entry name" value="Sig_transdc_His_kin_sub3_dim/P"/>
</dbReference>
<evidence type="ECO:0000256" key="1">
    <source>
        <dbReference type="ARBA" id="ARBA00000085"/>
    </source>
</evidence>
<dbReference type="PANTHER" id="PTHR24421">
    <property type="entry name" value="NITRATE/NITRITE SENSOR PROTEIN NARX-RELATED"/>
    <property type="match status" value="1"/>
</dbReference>
<dbReference type="InterPro" id="IPR003594">
    <property type="entry name" value="HATPase_dom"/>
</dbReference>
<reference evidence="11" key="1">
    <citation type="submission" date="2022-12" db="EMBL/GenBank/DDBJ databases">
        <title>New Phytohabitans aurantiacus sp. RD004123 nov., an actinomycete isolated from soil.</title>
        <authorList>
            <person name="Triningsih D.W."/>
            <person name="Harunari E."/>
            <person name="Igarashi Y."/>
        </authorList>
    </citation>
    <scope>NUCLEOTIDE SEQUENCE</scope>
    <source>
        <strain evidence="11">RD004123</strain>
    </source>
</reference>
<evidence type="ECO:0000256" key="8">
    <source>
        <dbReference type="ARBA" id="ARBA00023012"/>
    </source>
</evidence>
<keyword evidence="4" id="KW-0808">Transferase</keyword>
<feature type="transmembrane region" description="Helical" evidence="9">
    <location>
        <begin position="137"/>
        <end position="156"/>
    </location>
</feature>
<keyword evidence="7" id="KW-0067">ATP-binding</keyword>
<dbReference type="GO" id="GO:0016301">
    <property type="term" value="F:kinase activity"/>
    <property type="evidence" value="ECO:0007669"/>
    <property type="project" value="UniProtKB-KW"/>
</dbReference>
<evidence type="ECO:0000256" key="4">
    <source>
        <dbReference type="ARBA" id="ARBA00022679"/>
    </source>
</evidence>
<evidence type="ECO:0000256" key="9">
    <source>
        <dbReference type="SAM" id="Phobius"/>
    </source>
</evidence>
<keyword evidence="5" id="KW-0547">Nucleotide-binding</keyword>
<dbReference type="SMART" id="SM00387">
    <property type="entry name" value="HATPase_c"/>
    <property type="match status" value="1"/>
</dbReference>
<keyword evidence="3" id="KW-0597">Phosphoprotein</keyword>
<evidence type="ECO:0000256" key="5">
    <source>
        <dbReference type="ARBA" id="ARBA00022741"/>
    </source>
</evidence>
<dbReference type="EMBL" id="BSDI01000061">
    <property type="protein sequence ID" value="GLI02413.1"/>
    <property type="molecule type" value="Genomic_DNA"/>
</dbReference>